<feature type="chain" id="PRO_5003629516" evidence="1">
    <location>
        <begin position="18"/>
        <end position="105"/>
    </location>
</feature>
<proteinExistence type="evidence at transcript level"/>
<protein>
    <submittedName>
        <fullName evidence="2">Lectin CBA</fullName>
    </submittedName>
</protein>
<evidence type="ECO:0000256" key="1">
    <source>
        <dbReference type="SAM" id="SignalP"/>
    </source>
</evidence>
<evidence type="ECO:0000313" key="2">
    <source>
        <dbReference type="EMBL" id="BAM11217.1"/>
    </source>
</evidence>
<gene>
    <name evidence="2" type="primary">cba</name>
</gene>
<reference evidence="2" key="1">
    <citation type="journal article" date="2012" name="Biosci. Biotechnol. Biochem.">
        <title>Purification, Characterization, and cDNA Cloning of a Novel Lectin from the Green Alga, Codium barbatum.</title>
        <authorList>
            <person name="Praseptiangga D."/>
            <person name="Hirayama M."/>
            <person name="Hori K."/>
        </authorList>
    </citation>
    <scope>NUCLEOTIDE SEQUENCE</scope>
</reference>
<keyword evidence="1" id="KW-0732">Signal</keyword>
<feature type="signal peptide" evidence="1">
    <location>
        <begin position="1"/>
        <end position="17"/>
    </location>
</feature>
<sequence length="105" mass="11493">MYRCAIVLVALLIGAEAISHGIKNDCGVPVTCKVSTSYGSSKYSMSPGQSLYRSYTNQKRACVYCWTGTDEKFHTTYICSEVNGSLTNVCSYAAWKSCSNTNMDT</sequence>
<dbReference type="AlphaFoldDB" id="I0J0U4"/>
<name>I0J0U4_9CHLO</name>
<accession>I0J0U4</accession>
<organism evidence="2">
    <name type="scientific">Codium barbatum</name>
    <dbReference type="NCBI Taxonomy" id="221039"/>
    <lineage>
        <taxon>Eukaryota</taxon>
        <taxon>Viridiplantae</taxon>
        <taxon>Chlorophyta</taxon>
        <taxon>core chlorophytes</taxon>
        <taxon>Ulvophyceae</taxon>
        <taxon>TCBD clade</taxon>
        <taxon>Bryopsidales</taxon>
        <taxon>Bryopsidineae</taxon>
        <taxon>Codiaceae</taxon>
        <taxon>Codium</taxon>
    </lineage>
</organism>
<dbReference type="EMBL" id="AB675415">
    <property type="protein sequence ID" value="BAM11217.1"/>
    <property type="molecule type" value="mRNA"/>
</dbReference>